<dbReference type="SUPFAM" id="SSF48498">
    <property type="entry name" value="Tetracyclin repressor-like, C-terminal domain"/>
    <property type="match status" value="1"/>
</dbReference>
<gene>
    <name evidence="5" type="ORF">AB0I59_16175</name>
</gene>
<proteinExistence type="predicted"/>
<name>A0ABV3GEV7_MICGL</name>
<dbReference type="InterPro" id="IPR041474">
    <property type="entry name" value="NicS_C"/>
</dbReference>
<sequence>MPSPNRRSADGRTDEPAAEHDSAGRRRDPGRSRQAILDAAERIFAREGYDGASLVAIGKAAGVSGTLPAYFFKDKATLYAAVVERLFDHRDHTLERLVEAAIAALDEGEDGLRRGLDILVGGYLRFLLDHPAFVRLMSRDALEMGRAGRATTPRHSAAYERGLRRFIAALPSQPGPGVDPDQLLISVVALCFFPMEHDATMLAGMGYRAWSTGFVEKRADHVVDVLLRVLAGPGGTG</sequence>
<evidence type="ECO:0000259" key="4">
    <source>
        <dbReference type="PROSITE" id="PS50977"/>
    </source>
</evidence>
<dbReference type="PANTHER" id="PTHR30328:SF54">
    <property type="entry name" value="HTH-TYPE TRANSCRIPTIONAL REPRESSOR SCO4008"/>
    <property type="match status" value="1"/>
</dbReference>
<dbReference type="InterPro" id="IPR036271">
    <property type="entry name" value="Tet_transcr_reg_TetR-rel_C_sf"/>
</dbReference>
<evidence type="ECO:0000256" key="1">
    <source>
        <dbReference type="ARBA" id="ARBA00023125"/>
    </source>
</evidence>
<dbReference type="SUPFAM" id="SSF46689">
    <property type="entry name" value="Homeodomain-like"/>
    <property type="match status" value="1"/>
</dbReference>
<dbReference type="PRINTS" id="PR00455">
    <property type="entry name" value="HTHTETR"/>
</dbReference>
<evidence type="ECO:0000313" key="6">
    <source>
        <dbReference type="Proteomes" id="UP001551675"/>
    </source>
</evidence>
<accession>A0ABV3GEV7</accession>
<dbReference type="Pfam" id="PF17938">
    <property type="entry name" value="TetR_C_29"/>
    <property type="match status" value="1"/>
</dbReference>
<evidence type="ECO:0000313" key="5">
    <source>
        <dbReference type="EMBL" id="MEV0970174.1"/>
    </source>
</evidence>
<feature type="region of interest" description="Disordered" evidence="3">
    <location>
        <begin position="1"/>
        <end position="32"/>
    </location>
</feature>
<keyword evidence="1 2" id="KW-0238">DNA-binding</keyword>
<dbReference type="Gene3D" id="1.10.357.10">
    <property type="entry name" value="Tetracycline Repressor, domain 2"/>
    <property type="match status" value="1"/>
</dbReference>
<dbReference type="PROSITE" id="PS50977">
    <property type="entry name" value="HTH_TETR_2"/>
    <property type="match status" value="1"/>
</dbReference>
<dbReference type="InterPro" id="IPR009057">
    <property type="entry name" value="Homeodomain-like_sf"/>
</dbReference>
<evidence type="ECO:0000256" key="3">
    <source>
        <dbReference type="SAM" id="MobiDB-lite"/>
    </source>
</evidence>
<dbReference type="RefSeq" id="WP_358133456.1">
    <property type="nucleotide sequence ID" value="NZ_JBFALK010000008.1"/>
</dbReference>
<feature type="domain" description="HTH tetR-type" evidence="4">
    <location>
        <begin position="30"/>
        <end position="90"/>
    </location>
</feature>
<organism evidence="5 6">
    <name type="scientific">Microtetraspora glauca</name>
    <dbReference type="NCBI Taxonomy" id="1996"/>
    <lineage>
        <taxon>Bacteria</taxon>
        <taxon>Bacillati</taxon>
        <taxon>Actinomycetota</taxon>
        <taxon>Actinomycetes</taxon>
        <taxon>Streptosporangiales</taxon>
        <taxon>Streptosporangiaceae</taxon>
        <taxon>Microtetraspora</taxon>
    </lineage>
</organism>
<dbReference type="Pfam" id="PF00440">
    <property type="entry name" value="TetR_N"/>
    <property type="match status" value="1"/>
</dbReference>
<dbReference type="Proteomes" id="UP001551675">
    <property type="component" value="Unassembled WGS sequence"/>
</dbReference>
<reference evidence="5 6" key="1">
    <citation type="submission" date="2024-06" db="EMBL/GenBank/DDBJ databases">
        <title>The Natural Products Discovery Center: Release of the First 8490 Sequenced Strains for Exploring Actinobacteria Biosynthetic Diversity.</title>
        <authorList>
            <person name="Kalkreuter E."/>
            <person name="Kautsar S.A."/>
            <person name="Yang D."/>
            <person name="Bader C.D."/>
            <person name="Teijaro C.N."/>
            <person name="Fluegel L."/>
            <person name="Davis C.M."/>
            <person name="Simpson J.R."/>
            <person name="Lauterbach L."/>
            <person name="Steele A.D."/>
            <person name="Gui C."/>
            <person name="Meng S."/>
            <person name="Li G."/>
            <person name="Viehrig K."/>
            <person name="Ye F."/>
            <person name="Su P."/>
            <person name="Kiefer A.F."/>
            <person name="Nichols A."/>
            <person name="Cepeda A.J."/>
            <person name="Yan W."/>
            <person name="Fan B."/>
            <person name="Jiang Y."/>
            <person name="Adhikari A."/>
            <person name="Zheng C.-J."/>
            <person name="Schuster L."/>
            <person name="Cowan T.M."/>
            <person name="Smanski M.J."/>
            <person name="Chevrette M.G."/>
            <person name="De Carvalho L.P.S."/>
            <person name="Shen B."/>
        </authorList>
    </citation>
    <scope>NUCLEOTIDE SEQUENCE [LARGE SCALE GENOMIC DNA]</scope>
    <source>
        <strain evidence="5 6">NPDC050100</strain>
    </source>
</reference>
<evidence type="ECO:0000256" key="2">
    <source>
        <dbReference type="PROSITE-ProRule" id="PRU00335"/>
    </source>
</evidence>
<dbReference type="InterPro" id="IPR050109">
    <property type="entry name" value="HTH-type_TetR-like_transc_reg"/>
</dbReference>
<dbReference type="EMBL" id="JBFALK010000008">
    <property type="protein sequence ID" value="MEV0970174.1"/>
    <property type="molecule type" value="Genomic_DNA"/>
</dbReference>
<dbReference type="InterPro" id="IPR001647">
    <property type="entry name" value="HTH_TetR"/>
</dbReference>
<comment type="caution">
    <text evidence="5">The sequence shown here is derived from an EMBL/GenBank/DDBJ whole genome shotgun (WGS) entry which is preliminary data.</text>
</comment>
<feature type="compositionally biased region" description="Basic and acidic residues" evidence="3">
    <location>
        <begin position="7"/>
        <end position="31"/>
    </location>
</feature>
<protein>
    <submittedName>
        <fullName evidence="5">TetR/AcrR family transcriptional regulator</fullName>
    </submittedName>
</protein>
<keyword evidence="6" id="KW-1185">Reference proteome</keyword>
<feature type="DNA-binding region" description="H-T-H motif" evidence="2">
    <location>
        <begin position="53"/>
        <end position="72"/>
    </location>
</feature>
<dbReference type="PANTHER" id="PTHR30328">
    <property type="entry name" value="TRANSCRIPTIONAL REPRESSOR"/>
    <property type="match status" value="1"/>
</dbReference>